<dbReference type="RefSeq" id="WP_225699495.1">
    <property type="nucleotide sequence ID" value="NZ_JAIXNE010000006.1"/>
</dbReference>
<reference evidence="2" key="1">
    <citation type="submission" date="2021-09" db="EMBL/GenBank/DDBJ databases">
        <title>Fulvivirga sp. isolated from coastal sediment.</title>
        <authorList>
            <person name="Yu H."/>
        </authorList>
    </citation>
    <scope>NUCLEOTIDE SEQUENCE</scope>
    <source>
        <strain evidence="2">1062</strain>
    </source>
</reference>
<feature type="domain" description="DUF6268" evidence="1">
    <location>
        <begin position="101"/>
        <end position="199"/>
    </location>
</feature>
<dbReference type="Proteomes" id="UP001139409">
    <property type="component" value="Unassembled WGS sequence"/>
</dbReference>
<name>A0A9X1HUP0_9BACT</name>
<protein>
    <submittedName>
        <fullName evidence="2">DUF6268 family outer membrane beta-barrel protein</fullName>
    </submittedName>
</protein>
<dbReference type="Pfam" id="PF19783">
    <property type="entry name" value="DUF6268"/>
    <property type="match status" value="1"/>
</dbReference>
<organism evidence="2 3">
    <name type="scientific">Fulvivirga sedimenti</name>
    <dbReference type="NCBI Taxonomy" id="2879465"/>
    <lineage>
        <taxon>Bacteria</taxon>
        <taxon>Pseudomonadati</taxon>
        <taxon>Bacteroidota</taxon>
        <taxon>Cytophagia</taxon>
        <taxon>Cytophagales</taxon>
        <taxon>Fulvivirgaceae</taxon>
        <taxon>Fulvivirga</taxon>
    </lineage>
</organism>
<evidence type="ECO:0000313" key="2">
    <source>
        <dbReference type="EMBL" id="MCA6078639.1"/>
    </source>
</evidence>
<sequence>MFRKNTVRFIIMTALLVFSLLRTQGQDYIEIGQLGYRYSFPTSASDGDTARSVYGARFNILLPVKISEKTYFLPGFRFWQYRVDPGENFKWYLFQAGIQTQISEKWNLQVLPLLRTGIYQDAKFGDGFQVGVLLSANKQINEDLMLGYGIYTNHELFGQLLQPFLAIDWQISDRWRLFGSFPMYNTLSYSINERWNTGLNYIGLVTSFMGDGVYTERSSLDFDWFIEYYITPQIVAQARFGYPVDRTFEEYAEGDKVDFTLSLLRFGNDRELLREFDKSQFLASFNLFFRVKK</sequence>
<comment type="caution">
    <text evidence="2">The sequence shown here is derived from an EMBL/GenBank/DDBJ whole genome shotgun (WGS) entry which is preliminary data.</text>
</comment>
<dbReference type="EMBL" id="JAIXNE010000006">
    <property type="protein sequence ID" value="MCA6078639.1"/>
    <property type="molecule type" value="Genomic_DNA"/>
</dbReference>
<keyword evidence="3" id="KW-1185">Reference proteome</keyword>
<dbReference type="AlphaFoldDB" id="A0A9X1HUP0"/>
<dbReference type="InterPro" id="IPR046235">
    <property type="entry name" value="DUF6268"/>
</dbReference>
<evidence type="ECO:0000259" key="1">
    <source>
        <dbReference type="Pfam" id="PF19783"/>
    </source>
</evidence>
<evidence type="ECO:0000313" key="3">
    <source>
        <dbReference type="Proteomes" id="UP001139409"/>
    </source>
</evidence>
<accession>A0A9X1HUP0</accession>
<proteinExistence type="predicted"/>
<gene>
    <name evidence="2" type="ORF">LDX50_27445</name>
</gene>